<proteinExistence type="predicted"/>
<dbReference type="Gene3D" id="1.10.357.140">
    <property type="entry name" value="UbiA prenyltransferase"/>
    <property type="match status" value="1"/>
</dbReference>
<protein>
    <recommendedName>
        <fullName evidence="4">Prenyltransferase</fullName>
    </recommendedName>
</protein>
<feature type="transmembrane region" description="Helical" evidence="1">
    <location>
        <begin position="248"/>
        <end position="268"/>
    </location>
</feature>
<keyword evidence="1" id="KW-1133">Transmembrane helix</keyword>
<gene>
    <name evidence="2" type="ORF">AQJ91_12195</name>
</gene>
<sequence length="298" mass="31923">MTVLGKLGRFVLAVFTPQVYVTYGVLWALALEGTAALLAQGSWQPSAGTAVRAATVVLALLYLRMIDEQKDMEYDRMHNPGRPLVTGAVTQRELRVAMVVLAALLVALNAGLPAAALLVLLCQLVYALGLVALERASARVREGLLLNLAVTYPVQLLLSCYVYLSAEGEQGSWLGWRAIPLVGVFVAVFLHFEFARKTSWSGAGNARLYSGRLGPLGSAGTAMGCAVLAAALQLTLLRPWRESGADAAWALLPYAALVFPLLALPRFLRRRTGAWPVPLAMGYVVTSYLTLTIQAGAL</sequence>
<feature type="transmembrane region" description="Helical" evidence="1">
    <location>
        <begin position="280"/>
        <end position="297"/>
    </location>
</feature>
<dbReference type="Proteomes" id="UP000053260">
    <property type="component" value="Unassembled WGS sequence"/>
</dbReference>
<evidence type="ECO:0008006" key="4">
    <source>
        <dbReference type="Google" id="ProtNLM"/>
    </source>
</evidence>
<feature type="transmembrane region" description="Helical" evidence="1">
    <location>
        <begin position="42"/>
        <end position="63"/>
    </location>
</feature>
<keyword evidence="1" id="KW-0472">Membrane</keyword>
<dbReference type="OrthoDB" id="5496839at2"/>
<accession>A0A101V1E5</accession>
<dbReference type="EMBL" id="LMXB01000031">
    <property type="protein sequence ID" value="KUO20684.1"/>
    <property type="molecule type" value="Genomic_DNA"/>
</dbReference>
<evidence type="ECO:0000313" key="3">
    <source>
        <dbReference type="Proteomes" id="UP000053260"/>
    </source>
</evidence>
<evidence type="ECO:0000313" key="2">
    <source>
        <dbReference type="EMBL" id="KUO20684.1"/>
    </source>
</evidence>
<reference evidence="2 3" key="1">
    <citation type="submission" date="2015-10" db="EMBL/GenBank/DDBJ databases">
        <title>Draft genome sequence of Streptomyces sp. RV15, isolated from a marine sponge.</title>
        <authorList>
            <person name="Ruckert C."/>
            <person name="Abdelmohsen U.R."/>
            <person name="Winkler A."/>
            <person name="Hentschel U."/>
            <person name="Kalinowski J."/>
            <person name="Kampfer P."/>
            <person name="Glaeser S."/>
        </authorList>
    </citation>
    <scope>NUCLEOTIDE SEQUENCE [LARGE SCALE GENOMIC DNA]</scope>
    <source>
        <strain evidence="2 3">RV15</strain>
    </source>
</reference>
<comment type="caution">
    <text evidence="2">The sequence shown here is derived from an EMBL/GenBank/DDBJ whole genome shotgun (WGS) entry which is preliminary data.</text>
</comment>
<dbReference type="InterPro" id="IPR044878">
    <property type="entry name" value="UbiA_sf"/>
</dbReference>
<name>A0A101V1E5_9ACTN</name>
<feature type="transmembrane region" description="Helical" evidence="1">
    <location>
        <begin position="176"/>
        <end position="195"/>
    </location>
</feature>
<organism evidence="2 3">
    <name type="scientific">Streptomyces dysideae</name>
    <dbReference type="NCBI Taxonomy" id="909626"/>
    <lineage>
        <taxon>Bacteria</taxon>
        <taxon>Bacillati</taxon>
        <taxon>Actinomycetota</taxon>
        <taxon>Actinomycetes</taxon>
        <taxon>Kitasatosporales</taxon>
        <taxon>Streptomycetaceae</taxon>
        <taxon>Streptomyces</taxon>
    </lineage>
</organism>
<dbReference type="STRING" id="909626.AQJ91_12195"/>
<feature type="transmembrane region" description="Helical" evidence="1">
    <location>
        <begin position="7"/>
        <end position="30"/>
    </location>
</feature>
<evidence type="ECO:0000256" key="1">
    <source>
        <dbReference type="SAM" id="Phobius"/>
    </source>
</evidence>
<keyword evidence="1" id="KW-0812">Transmembrane</keyword>
<keyword evidence="3" id="KW-1185">Reference proteome</keyword>
<dbReference type="AlphaFoldDB" id="A0A101V1E5"/>
<dbReference type="RefSeq" id="WP_067019627.1">
    <property type="nucleotide sequence ID" value="NZ_KQ949080.1"/>
</dbReference>
<feature type="transmembrane region" description="Helical" evidence="1">
    <location>
        <begin position="216"/>
        <end position="236"/>
    </location>
</feature>